<name>A0A382HVC0_9ZZZZ</name>
<reference evidence="1" key="1">
    <citation type="submission" date="2018-05" db="EMBL/GenBank/DDBJ databases">
        <authorList>
            <person name="Lanie J.A."/>
            <person name="Ng W.-L."/>
            <person name="Kazmierczak K.M."/>
            <person name="Andrzejewski T.M."/>
            <person name="Davidsen T.M."/>
            <person name="Wayne K.J."/>
            <person name="Tettelin H."/>
            <person name="Glass J.I."/>
            <person name="Rusch D."/>
            <person name="Podicherti R."/>
            <person name="Tsui H.-C.T."/>
            <person name="Winkler M.E."/>
        </authorList>
    </citation>
    <scope>NUCLEOTIDE SEQUENCE</scope>
</reference>
<gene>
    <name evidence="1" type="ORF">METZ01_LOCUS244188</name>
</gene>
<protein>
    <submittedName>
        <fullName evidence="1">Uncharacterized protein</fullName>
    </submittedName>
</protein>
<accession>A0A382HVC0</accession>
<organism evidence="1">
    <name type="scientific">marine metagenome</name>
    <dbReference type="NCBI Taxonomy" id="408172"/>
    <lineage>
        <taxon>unclassified sequences</taxon>
        <taxon>metagenomes</taxon>
        <taxon>ecological metagenomes</taxon>
    </lineage>
</organism>
<feature type="non-terminal residue" evidence="1">
    <location>
        <position position="1"/>
    </location>
</feature>
<dbReference type="AlphaFoldDB" id="A0A382HVC0"/>
<proteinExistence type="predicted"/>
<evidence type="ECO:0000313" key="1">
    <source>
        <dbReference type="EMBL" id="SVB91334.1"/>
    </source>
</evidence>
<feature type="non-terminal residue" evidence="1">
    <location>
        <position position="337"/>
    </location>
</feature>
<dbReference type="EMBL" id="UINC01063572">
    <property type="protein sequence ID" value="SVB91334.1"/>
    <property type="molecule type" value="Genomic_DNA"/>
</dbReference>
<sequence length="337" mass="38515">VSDSKLNQGSELNEIVKKRNKWLFSTLEISKYLVKRSNSLFIPSGNIWYSSLRAYPSYIINVLKLIYFLVKQLFSDKTSFQTKSAHIVFTTRGGMIDDGPSGISRTKGLGYDLKNYSKFFPGNNVEVIHMEAFNTSQKINFNIVKTKSAFSFLLENIREANHILKLKLPLDLRKNIVNHSLPQLAVYTYLCAFFSAIKEQIPNVKIIHTGAIVLSCAATRAELETVYLYHGFAGKQSIASLPFDDHIYVYANEEKSYFENISPNSNVCLYPVQELSKLEKRVVIFLRAADDFMSEKILSEVLTLFSQKGYKIFLKRHPMYTIYRGSLADKLAEAYNL</sequence>